<keyword evidence="8 9" id="KW-0807">Transducer</keyword>
<reference evidence="13" key="3">
    <citation type="submission" date="2022-06" db="UniProtKB">
        <authorList>
            <consortium name="EnsemblMetazoa"/>
        </authorList>
    </citation>
    <scope>IDENTIFICATION</scope>
</reference>
<evidence type="ECO:0000256" key="6">
    <source>
        <dbReference type="ARBA" id="ARBA00023136"/>
    </source>
</evidence>
<reference evidence="12" key="2">
    <citation type="submission" date="2020-01" db="EMBL/GenBank/DDBJ databases">
        <authorList>
            <person name="Korhonen P.K.K."/>
            <person name="Guangxu M.G."/>
            <person name="Wang T.W."/>
            <person name="Stroehlein A.J.S."/>
            <person name="Young N.D."/>
            <person name="Ang C.-S.A."/>
            <person name="Fernando D.W.F."/>
            <person name="Lu H.L."/>
            <person name="Taylor S.T."/>
            <person name="Ehtesham M.E.M."/>
            <person name="Najaraj S.H.N."/>
            <person name="Harsha G.H.G."/>
            <person name="Madugundu A.M."/>
            <person name="Renuse S.R."/>
            <person name="Holt D.H."/>
            <person name="Pandey A.P."/>
            <person name="Papenfuss A.P."/>
            <person name="Gasser R.B.G."/>
            <person name="Fischer K.F."/>
        </authorList>
    </citation>
    <scope>NUCLEOTIDE SEQUENCE</scope>
    <source>
        <strain evidence="12">SSS_KF_BRIS2020</strain>
    </source>
</reference>
<dbReference type="SMART" id="SM01381">
    <property type="entry name" value="7TM_GPCR_Srsx"/>
    <property type="match status" value="1"/>
</dbReference>
<feature type="transmembrane region" description="Helical" evidence="10">
    <location>
        <begin position="94"/>
        <end position="119"/>
    </location>
</feature>
<feature type="transmembrane region" description="Helical" evidence="10">
    <location>
        <begin position="372"/>
        <end position="394"/>
    </location>
</feature>
<dbReference type="SUPFAM" id="SSF81321">
    <property type="entry name" value="Family A G protein-coupled receptor-like"/>
    <property type="match status" value="2"/>
</dbReference>
<evidence type="ECO:0000259" key="11">
    <source>
        <dbReference type="PROSITE" id="PS50262"/>
    </source>
</evidence>
<dbReference type="PANTHER" id="PTHR24235:SF29">
    <property type="entry name" value="GH23382P"/>
    <property type="match status" value="1"/>
</dbReference>
<dbReference type="PRINTS" id="PR00237">
    <property type="entry name" value="GPCRRHODOPSN"/>
</dbReference>
<evidence type="ECO:0000256" key="9">
    <source>
        <dbReference type="RuleBase" id="RU000688"/>
    </source>
</evidence>
<feature type="domain" description="G-protein coupled receptors family 1 profile" evidence="11">
    <location>
        <begin position="73"/>
        <end position="391"/>
    </location>
</feature>
<comment type="similarity">
    <text evidence="2 9">Belongs to the G-protein coupled receptor 1 family.</text>
</comment>
<evidence type="ECO:0000256" key="7">
    <source>
        <dbReference type="ARBA" id="ARBA00023170"/>
    </source>
</evidence>
<dbReference type="PANTHER" id="PTHR24235">
    <property type="entry name" value="NEUROPEPTIDE Y RECEPTOR"/>
    <property type="match status" value="1"/>
</dbReference>
<keyword evidence="14" id="KW-1185">Reference proteome</keyword>
<protein>
    <submittedName>
        <fullName evidence="12">Neuropeptide Y receptor type 2</fullName>
    </submittedName>
</protein>
<feature type="transmembrane region" description="Helical" evidence="10">
    <location>
        <begin position="139"/>
        <end position="159"/>
    </location>
</feature>
<dbReference type="PROSITE" id="PS00237">
    <property type="entry name" value="G_PROTEIN_RECEP_F1_1"/>
    <property type="match status" value="1"/>
</dbReference>
<dbReference type="Pfam" id="PF00001">
    <property type="entry name" value="7tm_1"/>
    <property type="match status" value="2"/>
</dbReference>
<gene>
    <name evidence="12" type="ORF">SSS_1694</name>
</gene>
<dbReference type="EnsemblMetazoa" id="SSS_1694s_mrna">
    <property type="protein sequence ID" value="KAF7490829.1"/>
    <property type="gene ID" value="SSS_1694"/>
</dbReference>
<dbReference type="CDD" id="cd15203">
    <property type="entry name" value="7tmA_NPYR-like"/>
    <property type="match status" value="1"/>
</dbReference>
<dbReference type="GO" id="GO:0042923">
    <property type="term" value="F:neuropeptide binding"/>
    <property type="evidence" value="ECO:0007669"/>
    <property type="project" value="TreeGrafter"/>
</dbReference>
<keyword evidence="5 9" id="KW-0297">G-protein coupled receptor</keyword>
<evidence type="ECO:0000313" key="14">
    <source>
        <dbReference type="Proteomes" id="UP000070412"/>
    </source>
</evidence>
<comment type="subcellular location">
    <subcellularLocation>
        <location evidence="1">Membrane</location>
        <topology evidence="1">Multi-pass membrane protein</topology>
    </subcellularLocation>
</comment>
<evidence type="ECO:0000313" key="12">
    <source>
        <dbReference type="EMBL" id="KAF7490829.1"/>
    </source>
</evidence>
<keyword evidence="3 9" id="KW-0812">Transmembrane</keyword>
<feature type="transmembrane region" description="Helical" evidence="10">
    <location>
        <begin position="334"/>
        <end position="352"/>
    </location>
</feature>
<feature type="transmembrane region" description="Helical" evidence="10">
    <location>
        <begin position="57"/>
        <end position="82"/>
    </location>
</feature>
<dbReference type="GO" id="GO:0005886">
    <property type="term" value="C:plasma membrane"/>
    <property type="evidence" value="ECO:0007669"/>
    <property type="project" value="TreeGrafter"/>
</dbReference>
<dbReference type="Proteomes" id="UP000070412">
    <property type="component" value="Unassembled WGS sequence"/>
</dbReference>
<dbReference type="InterPro" id="IPR000611">
    <property type="entry name" value="NPY_rcpt"/>
</dbReference>
<evidence type="ECO:0000256" key="8">
    <source>
        <dbReference type="ARBA" id="ARBA00023224"/>
    </source>
</evidence>
<dbReference type="AlphaFoldDB" id="A0A834VD20"/>
<sequence>MGTFFRDDFLQNQMIDPDPLIISTTENLIEDNLDLEIDDDRNDLDDGEIPMRLWLKIIFYIIYALICLLGIIGNVIVCYVVARKQSMHTVTNFFIANLALSDILLCLFAVPFTPLYLITFKSWIFGRALCHLVPFAQGVSVYISAFTLMSIAIDRYFVILYPFKSRMLMKVCLLIIVTIWISAVFLTFPYAHFMEFVERNSNELASDQNESIITNDTINSTTQTNQVFVNEFTSIRIDDRIDLDEDAEIDAEFVLDFDDDQIIYYCTEQWPHEELSKMFGITTSALQFVIPFLIITYCYVKICAKLADRARTIPGNVSVRREEQERERTRKTNGMLISMVIIFVISWLPLNMFNLLADFYEEATQWKHQRALFLITHAIAMSSTCYNPFLYAWLNENFRKEFKEVLPCFALIKSNRSPQTVTIVNNFVEMREKNFQTSTNERNDLIVKKYLNVNDPIDDNKDQISTPTTFTAISDISVKSKQIPAINNDCNQNSIRKQSSYFESCELIKTNQEESNAMNEKNENEETNKLSIEIANNLATNEQKKSTKISTRNGINCMIVLNQSDFDSKNEIIDERKSKDGTEASDSDSIKLKGFRSVNQQVSSLL</sequence>
<evidence type="ECO:0000256" key="3">
    <source>
        <dbReference type="ARBA" id="ARBA00022692"/>
    </source>
</evidence>
<name>A0A834VD20_SARSC</name>
<dbReference type="InterPro" id="IPR000276">
    <property type="entry name" value="GPCR_Rhodpsn"/>
</dbReference>
<accession>A0A834VD20</accession>
<dbReference type="PRINTS" id="PR01012">
    <property type="entry name" value="NRPEPTIDEYR"/>
</dbReference>
<keyword evidence="6 10" id="KW-0472">Membrane</keyword>
<dbReference type="Gene3D" id="1.20.1070.10">
    <property type="entry name" value="Rhodopsin 7-helix transmembrane proteins"/>
    <property type="match status" value="1"/>
</dbReference>
<dbReference type="OrthoDB" id="9046662at2759"/>
<evidence type="ECO:0000256" key="10">
    <source>
        <dbReference type="SAM" id="Phobius"/>
    </source>
</evidence>
<evidence type="ECO:0000256" key="5">
    <source>
        <dbReference type="ARBA" id="ARBA00023040"/>
    </source>
</evidence>
<dbReference type="EMBL" id="WVUK01000062">
    <property type="protein sequence ID" value="KAF7490829.1"/>
    <property type="molecule type" value="Genomic_DNA"/>
</dbReference>
<dbReference type="PROSITE" id="PS50262">
    <property type="entry name" value="G_PROTEIN_RECEP_F1_2"/>
    <property type="match status" value="1"/>
</dbReference>
<organism evidence="12">
    <name type="scientific">Sarcoptes scabiei</name>
    <name type="common">Itch mite</name>
    <name type="synonym">Acarus scabiei</name>
    <dbReference type="NCBI Taxonomy" id="52283"/>
    <lineage>
        <taxon>Eukaryota</taxon>
        <taxon>Metazoa</taxon>
        <taxon>Ecdysozoa</taxon>
        <taxon>Arthropoda</taxon>
        <taxon>Chelicerata</taxon>
        <taxon>Arachnida</taxon>
        <taxon>Acari</taxon>
        <taxon>Acariformes</taxon>
        <taxon>Sarcoptiformes</taxon>
        <taxon>Astigmata</taxon>
        <taxon>Psoroptidia</taxon>
        <taxon>Sarcoptoidea</taxon>
        <taxon>Sarcoptidae</taxon>
        <taxon>Sarcoptinae</taxon>
        <taxon>Sarcoptes</taxon>
    </lineage>
</organism>
<dbReference type="GO" id="GO:0043005">
    <property type="term" value="C:neuron projection"/>
    <property type="evidence" value="ECO:0007669"/>
    <property type="project" value="TreeGrafter"/>
</dbReference>
<dbReference type="InterPro" id="IPR017452">
    <property type="entry name" value="GPCR_Rhodpsn_7TM"/>
</dbReference>
<feature type="transmembrane region" description="Helical" evidence="10">
    <location>
        <begin position="278"/>
        <end position="300"/>
    </location>
</feature>
<keyword evidence="7 9" id="KW-0675">Receptor</keyword>
<evidence type="ECO:0000256" key="2">
    <source>
        <dbReference type="ARBA" id="ARBA00010663"/>
    </source>
</evidence>
<keyword evidence="4 10" id="KW-1133">Transmembrane helix</keyword>
<reference evidence="14" key="1">
    <citation type="journal article" date="2020" name="PLoS Negl. Trop. Dis.">
        <title>High-quality nuclear genome for Sarcoptes scabiei-A critical resource for a neglected parasite.</title>
        <authorList>
            <person name="Korhonen P.K."/>
            <person name="Gasser R.B."/>
            <person name="Ma G."/>
            <person name="Wang T."/>
            <person name="Stroehlein A.J."/>
            <person name="Young N.D."/>
            <person name="Ang C.S."/>
            <person name="Fernando D.D."/>
            <person name="Lu H.C."/>
            <person name="Taylor S."/>
            <person name="Reynolds S.L."/>
            <person name="Mofiz E."/>
            <person name="Najaraj S.H."/>
            <person name="Gowda H."/>
            <person name="Madugundu A."/>
            <person name="Renuse S."/>
            <person name="Holt D."/>
            <person name="Pandey A."/>
            <person name="Papenfuss A.T."/>
            <person name="Fischer K."/>
        </authorList>
    </citation>
    <scope>NUCLEOTIDE SEQUENCE [LARGE SCALE GENOMIC DNA]</scope>
</reference>
<feature type="transmembrane region" description="Helical" evidence="10">
    <location>
        <begin position="171"/>
        <end position="191"/>
    </location>
</feature>
<proteinExistence type="inferred from homology"/>
<evidence type="ECO:0000256" key="1">
    <source>
        <dbReference type="ARBA" id="ARBA00004141"/>
    </source>
</evidence>
<dbReference type="OMA" id="YFESCEL"/>
<evidence type="ECO:0000256" key="4">
    <source>
        <dbReference type="ARBA" id="ARBA00022989"/>
    </source>
</evidence>
<dbReference type="GO" id="GO:0004983">
    <property type="term" value="F:neuropeptide Y receptor activity"/>
    <property type="evidence" value="ECO:0007669"/>
    <property type="project" value="InterPro"/>
</dbReference>
<evidence type="ECO:0000313" key="13">
    <source>
        <dbReference type="EnsemblMetazoa" id="KAF7490829.1"/>
    </source>
</evidence>